<evidence type="ECO:0000256" key="2">
    <source>
        <dbReference type="ARBA" id="ARBA00007257"/>
    </source>
</evidence>
<evidence type="ECO:0000256" key="5">
    <source>
        <dbReference type="SAM" id="MobiDB-lite"/>
    </source>
</evidence>
<proteinExistence type="inferred from homology"/>
<name>A0A7G9GAW5_9FIRM</name>
<dbReference type="SUPFAM" id="SSF49478">
    <property type="entry name" value="Cna protein B-type domain"/>
    <property type="match status" value="1"/>
</dbReference>
<feature type="domain" description="SpaA-like prealbumin fold" evidence="9">
    <location>
        <begin position="2326"/>
        <end position="2404"/>
    </location>
</feature>
<evidence type="ECO:0000259" key="8">
    <source>
        <dbReference type="Pfam" id="PF17210"/>
    </source>
</evidence>
<feature type="compositionally biased region" description="Polar residues" evidence="5">
    <location>
        <begin position="51"/>
        <end position="61"/>
    </location>
</feature>
<feature type="compositionally biased region" description="Low complexity" evidence="5">
    <location>
        <begin position="35"/>
        <end position="47"/>
    </location>
</feature>
<evidence type="ECO:0000259" key="9">
    <source>
        <dbReference type="Pfam" id="PF17802"/>
    </source>
</evidence>
<feature type="transmembrane region" description="Helical" evidence="6">
    <location>
        <begin position="4209"/>
        <end position="4228"/>
    </location>
</feature>
<evidence type="ECO:0000256" key="3">
    <source>
        <dbReference type="ARBA" id="ARBA00022525"/>
    </source>
</evidence>
<feature type="domain" description="SpaA-like prealbumin fold" evidence="9">
    <location>
        <begin position="607"/>
        <end position="679"/>
    </location>
</feature>
<keyword evidence="3" id="KW-0964">Secreted</keyword>
<dbReference type="InterPro" id="IPR033764">
    <property type="entry name" value="Sdr_B"/>
</dbReference>
<dbReference type="Pfam" id="PF17802">
    <property type="entry name" value="SpaA"/>
    <property type="match status" value="14"/>
</dbReference>
<feature type="compositionally biased region" description="Basic and acidic residues" evidence="5">
    <location>
        <begin position="3852"/>
        <end position="3866"/>
    </location>
</feature>
<dbReference type="InterPro" id="IPR013783">
    <property type="entry name" value="Ig-like_fold"/>
</dbReference>
<feature type="domain" description="SpaA-like prealbumin fold" evidence="9">
    <location>
        <begin position="2092"/>
        <end position="2169"/>
    </location>
</feature>
<feature type="domain" description="SD-repeat containing protein B" evidence="8">
    <location>
        <begin position="3604"/>
        <end position="3678"/>
    </location>
</feature>
<dbReference type="PANTHER" id="PTHR36108">
    <property type="entry name" value="COLOSSIN-B-RELATED"/>
    <property type="match status" value="1"/>
</dbReference>
<organism evidence="10 11">
    <name type="scientific">Wansuia hejianensis</name>
    <dbReference type="NCBI Taxonomy" id="2763667"/>
    <lineage>
        <taxon>Bacteria</taxon>
        <taxon>Bacillati</taxon>
        <taxon>Bacillota</taxon>
        <taxon>Clostridia</taxon>
        <taxon>Lachnospirales</taxon>
        <taxon>Lachnospiraceae</taxon>
        <taxon>Wansuia</taxon>
    </lineage>
</organism>
<dbReference type="GO" id="GO:0005576">
    <property type="term" value="C:extracellular region"/>
    <property type="evidence" value="ECO:0007669"/>
    <property type="project" value="UniProtKB-SubCell"/>
</dbReference>
<feature type="domain" description="SpaA-like prealbumin fold" evidence="9">
    <location>
        <begin position="1618"/>
        <end position="1727"/>
    </location>
</feature>
<feature type="domain" description="SpaA-like prealbumin fold" evidence="9">
    <location>
        <begin position="930"/>
        <end position="1030"/>
    </location>
</feature>
<feature type="domain" description="SpaA-like prealbumin fold" evidence="9">
    <location>
        <begin position="1034"/>
        <end position="1129"/>
    </location>
</feature>
<feature type="domain" description="SpaA-like prealbumin fold" evidence="9">
    <location>
        <begin position="835"/>
        <end position="925"/>
    </location>
</feature>
<dbReference type="Gene3D" id="2.60.40.10">
    <property type="entry name" value="Immunoglobulins"/>
    <property type="match status" value="25"/>
</dbReference>
<sequence>MKSKMKRTIAVFLTMLMLLTSNSSVLSVMADAAGSGTETSASSSAAEDTTDNGAATPTVSPSDGPVTDPVTSPEPTVTQEPAATQEPAVTPAQEAASETQSSRPAAVNSLKSYAAPAAEENKNFEFEASINTSGNRTADVQSGDTFDYILGYTVLPLTGGANYTAVTIQIPLDGTFANRLSVVGDEAGIGGLSVTGEDVQSAYVRRNTLYIGLKTTLTTGTGRRITIKFQTSNFEWEEGSEIQLNPTLTGSVSDGTLVTGSLVSGKEAKVTVRASDGWDITKSVGTVTSDDDYYYVPYTLNLQNTDSSGKVSDTDRMGRLKLASGIVIQDVLPGADSGQMNDDGEHIGYPQGGAAAEITDVSMSSGDGTTVTLQQGTDYTYTPGDTSITLNRTATASEDGAYIGAGTPVNTTYTYTVKYPKMPYLSPSNVPAAEEYWLQNAANLKYTLLGQPEKTDSDTAEIVLGEKSDQAGFQNLTVRKHVQIGSEEYEYSEGRYGTVAFALYTDEECNNIAYNYTGTSLAGAEQKVGSGGSVSFYQLSPGTYYLKETVKGNGLENADDVVKITLAEDGTVTVGADETTAEVHNNQVVVTNTADTYGNVEFYKYGKDSEGATKSLKGTAFVLTDQKDTSKVYEAVSDKNGRVFFEGIPEGTYTLQETKVTDSDYLVNDQKITVTVKGGQINYPVGLPNADGLSNVGGAPVFENISGKGKFRFLKVDSQETDVNLEGAKFELYGPYDSQLTEIPEGSDPVQMNGSDYILVSGSKAVTSRALEAGYYILKEIEAPTNYAIIGDGLTSVLVTANTVNENTYIIKNDEKVKLVINKVGTIQSSSGQTVTTEQLAGAIFEIYDDPDSDTPIATVETYLDGTKNSVSGIRQPDGSFTDLYLAPGAYYYKEITAPDGYEVNDTSKHKVQLSDGNNIFKVTNKAIYGQIILTKTDRVNPDAKLRGARFQVFQDETCQTPLTDSSGAEVFMVTDTEGRATTTVPAAETGKTVYYLKEVSAPDGYVLSDEIIKVEVEANHQTEVTAENDQSRSIEVTKKDSVTAGVLGGASFELYGPYDGDTLTAEEKADLNKSSDTYIGKKTTNTSKGQCTFSGLEPGKWYYLKEVGVPSGYKLSAEVKSIKTTEASSANMRVSVDFRNDRLGKIIVQKTTNMDAGSQGTLPMAGVTFTLYRAKFEDGQWQADGGQIASGITALSGGAASVVFDNLEPGDYLLQETVPEGYEPVADIHVQVTPGYNQTGYNNDHTTVVNNVTTKGKLELDKVSSTNSNTHITATFAIYRNDGSGQPEGEALGTITTTGKSGQYAATGWLEAGDYVLVETEVNGNYTLDAVPVPFSIEAGKTTSLTGDSALTNAPKGQVRFHKYASFGLTGQEGQTVEYDLTGAVIRLYKKTGENPAADITSENYESPADVINLTSSATGVSRLLDAGDYWIVEASFPEDYHAGTDAVSLTIGGETVWVVGSCEITPGQTAGNDNEIPVKNYTDKGKLRINKRDYNNQNRLLDGAQFEVYKTCDEGTVGAVQAPDGAWVVKVQVTASTDDRGYIMESGTHGTGSALSIDIEAGTYYIKEVDLTKVNQQYGGTWYPYGGEWSGPITVTEGKETGTDFLNYQMTGPGTKVSDTGATLKGAVFAAFEDSTSAGSFISYLKSLNLAVNVDNRMQLAKDLKAEAFLQQHGIAEVSSVSGSNGQFEFESLQPGNTYYIVEAVAPEGYALGYTAYTVVVKDDGSGFTSALQVVDYKLGRLTVKKVTELNGETYTVAGMGFKVYQAVEDAGGSYESSDGTKYTKASETPLASGTTGSDGIYTSVLLEAGFYIVEETEADLPADSPVSMPSDVKDTYRVIEVEAGKTASEAVFNNPAVYGKFIFKKVDQNGKLITGTDVKFKLYRQAADGQSWEQAGDEITAPKTGTGIYESGFLPAGNYKLVETAASGYTIQYGEDHPLAFSIEGGKITGSVAGNDVPSTEAGLDQPLVLTNVKQGSLKLLKVGMFDGGVYDSNLQGVEFTLYTDSSCAEESKVSSRTTNGSGICTWTNLDAGTYYLKETGTKSGTEAGDGKYTLSEAVRTVVIGAGESVALDDADGDSRRFENDTAYGKFQVWKTDANDGSGLGGAVFEIYTDEGCMDRAKDIRGANASVTTEAEGTGTSPLLPAGAYYLKEITAPDGYAVDVEHAVTGPYMVTSNAVTAAGSDITNTKLFSITVNKKVTGTDNVLPGAKIALYDDEDKAKGGAEADAVDVQNTDSSGRVRFTNLRFAQIAQTFYVRELAAPAGYDVNTEIYEITVAYSRDQTEFTFEKDGGVLYNDKLGTVTIHKQGSWQGIDDTAQVSVDLSGVTFSLYKVENCGEVHSADAQAAAEITTDSQGLASSKGLEAGWYELAESKVPEGYAQAPSYWVQITNNTETKTVYAADGSTLEDDIITNHPAKGRFTLYKYDGSETEAAGDLTQLSGAVFKLEKFNGDTWEVYNPDQPTFTMNSHEGDSSYTSGYLEPGQYRITEVTAPVYSYTDSSSTQKVITFSLLEKPMEFSIEAGVTRKLTAYNSPKGTITLTKYGVDGDGTTKAVLSGATYKLYRDENCENEVEGSLGTTDTNGIITWTELDPGDYWIKETADGENAVNSQGYGITDEAKKVTIETGALVTEVKTGVLDKTVSFEDPSNAGKLRILKTNEDGTNKLTGAEFKIYAKDASQADGWNREPLQTLTITNASEGVVSDFLPAEAGGTEYKIVETRAPEDYTLDSDLSVTERVVTVYPFHTPAEAEDDTQNCLVFANKKDDSITGLGGQIHKQIREARADDDETTFTDGPVTAAESLLNSEYHVEFKLDGYADGTNEKPVKDLTVTDNSIGLQYIEKINDGAEAYRDLTAADRDYSINSVTVNASANGDIREKAGAVIYAQYSMDEKTAGIWNEVKTLADISENQTVQFDRPVVGVKVEYTNVLEKFESDGILLNVTFANRGEWSTENDPEVRRVNNTASITWKDTYLDAAGQEQTREYSLNSNQVIADIPSFVNKIPEIQVKTEITDNKQTFYSGDEINFRVTAENMSDDDPEKVLRQAVLSFKLPAQTTLDETQWEKGFLVKKISADGASVVIPSRMYNLTATETTAAERYYGGDSYEESGQYPTTQYAFEFADSDLTRLAPGERIEIEFTGYITYEQKPGFNLVIPAYLSSTAKIPKSAENPKGLSFTPYSQVLYENDVTDGMISNDLSYVNDTDTAFVTNTTAVQLLKEIGVKNSDGTITWLPRGEVAKVHPSEEIYYRLTLYNYSDTFIEKAKLVDIFPCADDTYVLSSGEIRGTDIPFGEGYEDMKLLEASGEEDKGAVTWYSTDYDWSTRSDDERSGILQPMYYKASDWSQGWTAGVSTDASALGMEIDFTNGGVSEGLASAGTYQIVLTMKTPGYTADKISEYYGKYMDNSAAVSVVKQGSSALVTEIPLEDQAEPNKVRATMDLPTGAIGDYVWFDRNLDGIQDPEEAAVEGMTVELWQTRYYEFNGSVRRDIQKVGSTQTDQDGRYLFTGLACQYLANGAEEGSTDPSDYVGSEYYTYQVKFVRGDRYAGYTFTQQYAGDNLEADSDASASGESGDVTLSISSNPDGTLSGETNLTIDAGIVQAYAIGDYVWLDTNCNGVQDDGEAGVPDVPVFLYKVGGADGEVQTDQDYVARTVTDSEGRYWFEGLMEGYYVVEFDISNLKKQNGGGYTYRYDFTSCGDVAAGESGTDSDARINVDEDGRIRRTNVISLTEEDLNSQGIYNRTDPRWDAGLVVYSAIGGFVFDDQDYDDLQSIYIPLEGTLVELYEVVADGSLSEQPMASQTVGADGTYYFDHLAFGTEYKDYSVKFTYPAGYYGVEANADGDNGTSDPAQDSDKDSDVNRFDLKEDGSGADRTYGYINRIRLGQDIVTTTWDAGARMYSTIGDYVWIDENKDGIQDPEETPVPGVIVVLQSRKDSESEWEYAAYTVTDENGRYEFTELESSSRITKEYRVVFNLSENTHITALNSGNNSAVDSDAIGTYMKDITPLVTPEQTHAGGYVTTYIKPGYGETDLTWDAGIIKVYGAIGDYVWYDDDHDGIQDEDEKGVAGVPVVLEMNTSGNSRDESAWVAVGKTTTDADGKYLFEGLEAGYYRVKFQIPEDYVNTRYNRGTGDNGDEIDSDASRRAGDRWYYTSAFYLNEGAVDLTWDAGIYKPTTRTERTTTRTPVNRVTRVRTTRSGGTRTGDNTQTIPYVVLAFAGLGGCIAIVVVRKKKKGNKSA</sequence>
<dbReference type="InterPro" id="IPR041033">
    <property type="entry name" value="SpaA_PFL_dom_1"/>
</dbReference>
<reference evidence="10 11" key="1">
    <citation type="submission" date="2020-08" db="EMBL/GenBank/DDBJ databases">
        <authorList>
            <person name="Liu C."/>
            <person name="Sun Q."/>
        </authorList>
    </citation>
    <scope>NUCLEOTIDE SEQUENCE [LARGE SCALE GENOMIC DNA]</scope>
    <source>
        <strain evidence="10 11">NSJ-29</strain>
    </source>
</reference>
<feature type="region of interest" description="Disordered" evidence="5">
    <location>
        <begin position="3562"/>
        <end position="3583"/>
    </location>
</feature>
<feature type="domain" description="SpaA-like prealbumin fold" evidence="9">
    <location>
        <begin position="1159"/>
        <end position="1234"/>
    </location>
</feature>
<feature type="domain" description="SpaA-like prealbumin fold" evidence="9">
    <location>
        <begin position="2552"/>
        <end position="2634"/>
    </location>
</feature>
<keyword evidence="11" id="KW-1185">Reference proteome</keyword>
<keyword evidence="6" id="KW-0472">Membrane</keyword>
<feature type="compositionally biased region" description="Polar residues" evidence="5">
    <location>
        <begin position="69"/>
        <end position="82"/>
    </location>
</feature>
<dbReference type="SUPFAM" id="SSF117074">
    <property type="entry name" value="Hypothetical protein PA1324"/>
    <property type="match status" value="5"/>
</dbReference>
<protein>
    <submittedName>
        <fullName evidence="10">Uncharacterized protein</fullName>
    </submittedName>
</protein>
<comment type="similarity">
    <text evidence="2">Belongs to the serine-aspartate repeat-containing protein (SDr) family.</text>
</comment>
<gene>
    <name evidence="10" type="ORF">H9Q79_13660</name>
</gene>
<evidence type="ECO:0000256" key="1">
    <source>
        <dbReference type="ARBA" id="ARBA00004613"/>
    </source>
</evidence>
<feature type="domain" description="SD-repeat containing protein B" evidence="8">
    <location>
        <begin position="3445"/>
        <end position="3598"/>
    </location>
</feature>
<keyword evidence="6" id="KW-1133">Transmembrane helix</keyword>
<dbReference type="EMBL" id="CP060635">
    <property type="protein sequence ID" value="QNM07947.1"/>
    <property type="molecule type" value="Genomic_DNA"/>
</dbReference>
<comment type="subcellular location">
    <subcellularLocation>
        <location evidence="1">Secreted</location>
    </subcellularLocation>
</comment>
<feature type="compositionally biased region" description="Low complexity" evidence="5">
    <location>
        <begin position="3565"/>
        <end position="3574"/>
    </location>
</feature>
<evidence type="ECO:0000256" key="7">
    <source>
        <dbReference type="SAM" id="SignalP"/>
    </source>
</evidence>
<dbReference type="Pfam" id="PF17210">
    <property type="entry name" value="SdrD_B"/>
    <property type="match status" value="4"/>
</dbReference>
<feature type="domain" description="SpaA-like prealbumin fold" evidence="9">
    <location>
        <begin position="2654"/>
        <end position="2734"/>
    </location>
</feature>
<keyword evidence="6" id="KW-0812">Transmembrane</keyword>
<feature type="domain" description="SD-repeat containing protein B" evidence="8">
    <location>
        <begin position="3901"/>
        <end position="4000"/>
    </location>
</feature>
<dbReference type="Proteomes" id="UP000515860">
    <property type="component" value="Chromosome"/>
</dbReference>
<feature type="domain" description="SD-repeat containing protein B" evidence="8">
    <location>
        <begin position="4044"/>
        <end position="4170"/>
    </location>
</feature>
<feature type="domain" description="SpaA-like prealbumin fold" evidence="9">
    <location>
        <begin position="1996"/>
        <end position="2056"/>
    </location>
</feature>
<feature type="domain" description="SpaA-like prealbumin fold" evidence="9">
    <location>
        <begin position="709"/>
        <end position="803"/>
    </location>
</feature>
<dbReference type="PANTHER" id="PTHR36108:SF13">
    <property type="entry name" value="COLOSSIN-B-RELATED"/>
    <property type="match status" value="1"/>
</dbReference>
<evidence type="ECO:0000313" key="11">
    <source>
        <dbReference type="Proteomes" id="UP000515860"/>
    </source>
</evidence>
<feature type="domain" description="SpaA-like prealbumin fold" evidence="9">
    <location>
        <begin position="2196"/>
        <end position="2291"/>
    </location>
</feature>
<dbReference type="RefSeq" id="WP_249328527.1">
    <property type="nucleotide sequence ID" value="NZ_CP060635.1"/>
</dbReference>
<evidence type="ECO:0000256" key="4">
    <source>
        <dbReference type="ARBA" id="ARBA00022729"/>
    </source>
</evidence>
<feature type="region of interest" description="Disordered" evidence="5">
    <location>
        <begin position="3840"/>
        <end position="3866"/>
    </location>
</feature>
<dbReference type="KEGG" id="whj:H9Q79_13660"/>
<feature type="domain" description="SpaA-like prealbumin fold" evidence="9">
    <location>
        <begin position="1257"/>
        <end position="1347"/>
    </location>
</feature>
<feature type="region of interest" description="Disordered" evidence="5">
    <location>
        <begin position="35"/>
        <end position="105"/>
    </location>
</feature>
<feature type="chain" id="PRO_5039062668" evidence="7">
    <location>
        <begin position="24"/>
        <end position="4238"/>
    </location>
</feature>
<evidence type="ECO:0000256" key="6">
    <source>
        <dbReference type="SAM" id="Phobius"/>
    </source>
</evidence>
<accession>A0A7G9GAW5</accession>
<feature type="signal peptide" evidence="7">
    <location>
        <begin position="1"/>
        <end position="23"/>
    </location>
</feature>
<evidence type="ECO:0000313" key="10">
    <source>
        <dbReference type="EMBL" id="QNM07947.1"/>
    </source>
</evidence>
<keyword evidence="4 7" id="KW-0732">Signal</keyword>